<reference evidence="1 2" key="1">
    <citation type="journal article" date="2018" name="Sci. Rep.">
        <title>Genomic signatures of local adaptation to the degree of environmental predictability in rotifers.</title>
        <authorList>
            <person name="Franch-Gras L."/>
            <person name="Hahn C."/>
            <person name="Garcia-Roger E.M."/>
            <person name="Carmona M.J."/>
            <person name="Serra M."/>
            <person name="Gomez A."/>
        </authorList>
    </citation>
    <scope>NUCLEOTIDE SEQUENCE [LARGE SCALE GENOMIC DNA]</scope>
    <source>
        <strain evidence="1">HYR1</strain>
    </source>
</reference>
<sequence length="94" mass="11229">MSAEAKIKFLHKKFLLLKTYHFLSQDLVGMNSKIDMIPVNSLGQLLTHLISRLYTYLPQMDQSYCQYHYHNLIDYTLAKFLLNWPNLDRYCIQN</sequence>
<accession>A0A3M7S167</accession>
<evidence type="ECO:0000313" key="1">
    <source>
        <dbReference type="EMBL" id="RNA29370.1"/>
    </source>
</evidence>
<gene>
    <name evidence="1" type="ORF">BpHYR1_047951</name>
</gene>
<protein>
    <submittedName>
        <fullName evidence="1">Uncharacterized protein</fullName>
    </submittedName>
</protein>
<evidence type="ECO:0000313" key="2">
    <source>
        <dbReference type="Proteomes" id="UP000276133"/>
    </source>
</evidence>
<dbReference type="Proteomes" id="UP000276133">
    <property type="component" value="Unassembled WGS sequence"/>
</dbReference>
<proteinExistence type="predicted"/>
<dbReference type="EMBL" id="REGN01002233">
    <property type="protein sequence ID" value="RNA29370.1"/>
    <property type="molecule type" value="Genomic_DNA"/>
</dbReference>
<dbReference type="AlphaFoldDB" id="A0A3M7S167"/>
<name>A0A3M7S167_BRAPC</name>
<keyword evidence="2" id="KW-1185">Reference proteome</keyword>
<organism evidence="1 2">
    <name type="scientific">Brachionus plicatilis</name>
    <name type="common">Marine rotifer</name>
    <name type="synonym">Brachionus muelleri</name>
    <dbReference type="NCBI Taxonomy" id="10195"/>
    <lineage>
        <taxon>Eukaryota</taxon>
        <taxon>Metazoa</taxon>
        <taxon>Spiralia</taxon>
        <taxon>Gnathifera</taxon>
        <taxon>Rotifera</taxon>
        <taxon>Eurotatoria</taxon>
        <taxon>Monogononta</taxon>
        <taxon>Pseudotrocha</taxon>
        <taxon>Ploima</taxon>
        <taxon>Brachionidae</taxon>
        <taxon>Brachionus</taxon>
    </lineage>
</organism>
<comment type="caution">
    <text evidence="1">The sequence shown here is derived from an EMBL/GenBank/DDBJ whole genome shotgun (WGS) entry which is preliminary data.</text>
</comment>